<organism evidence="1 2">
    <name type="scientific">Corynebacterium glucuronolyticum ATCC 51866</name>
    <dbReference type="NCBI Taxonomy" id="548478"/>
    <lineage>
        <taxon>Bacteria</taxon>
        <taxon>Bacillati</taxon>
        <taxon>Actinomycetota</taxon>
        <taxon>Actinomycetes</taxon>
        <taxon>Mycobacteriales</taxon>
        <taxon>Corynebacteriaceae</taxon>
        <taxon>Corynebacterium</taxon>
    </lineage>
</organism>
<accession>A0ABP2DZT9</accession>
<sequence>MQTTPRIGFWLDNSNQTPQQTVETILNVRKPV</sequence>
<reference evidence="1 2" key="1">
    <citation type="submission" date="2009-01" db="EMBL/GenBank/DDBJ databases">
        <authorList>
            <person name="Qin X."/>
            <person name="Bachman B."/>
            <person name="Battles P."/>
            <person name="Bell A."/>
            <person name="Bess C."/>
            <person name="Bickham C."/>
            <person name="Chaboub L."/>
            <person name="Chen D."/>
            <person name="Coyle M."/>
            <person name="Deiros D.R."/>
            <person name="Dinh H."/>
            <person name="Forbes L."/>
            <person name="Fowler G."/>
            <person name="Francisco L."/>
            <person name="Fu Q."/>
            <person name="Gubbala S."/>
            <person name="Hale W."/>
            <person name="Han Y."/>
            <person name="Hemphill L."/>
            <person name="Highlander S.K."/>
            <person name="Hirani K."/>
            <person name="Hogues M."/>
            <person name="Jackson L."/>
            <person name="Jakkamsetti A."/>
            <person name="Javaid M."/>
            <person name="Jiang H."/>
            <person name="Korchina V."/>
            <person name="Kovar C."/>
            <person name="Lara F."/>
            <person name="Lee S."/>
            <person name="Mata R."/>
            <person name="Mathew T."/>
            <person name="Moen C."/>
            <person name="Morales K."/>
            <person name="Munidasa M."/>
            <person name="Nazareth L."/>
            <person name="Ngo R."/>
            <person name="Nguyen L."/>
            <person name="Okwuonu G."/>
            <person name="Ongeri F."/>
            <person name="Patil S."/>
            <person name="Petrosino J."/>
            <person name="Pham C."/>
            <person name="Pham P."/>
            <person name="Pu L.-L."/>
            <person name="Puazo M."/>
            <person name="Raj R."/>
            <person name="Reid J."/>
            <person name="Rouhana J."/>
            <person name="Saada N."/>
            <person name="Shang Y."/>
            <person name="Simmons D."/>
            <person name="Thornton R."/>
            <person name="Warren J."/>
            <person name="Weissenberger G."/>
            <person name="Zhang J."/>
            <person name="Zhang L."/>
            <person name="Zhou C."/>
            <person name="Zhu D."/>
            <person name="Muzny D."/>
            <person name="Worley K."/>
            <person name="Gibbs R."/>
        </authorList>
    </citation>
    <scope>NUCLEOTIDE SEQUENCE [LARGE SCALE GENOMIC DNA]</scope>
    <source>
        <strain evidence="1 2">ATCC 51866</strain>
    </source>
</reference>
<gene>
    <name evidence="1" type="ORF">HMPREF0293_0513</name>
</gene>
<dbReference type="Proteomes" id="UP000006237">
    <property type="component" value="Unassembled WGS sequence"/>
</dbReference>
<evidence type="ECO:0000313" key="1">
    <source>
        <dbReference type="EMBL" id="EEI64010.1"/>
    </source>
</evidence>
<proteinExistence type="predicted"/>
<protein>
    <submittedName>
        <fullName evidence="1">Uncharacterized protein</fullName>
    </submittedName>
</protein>
<evidence type="ECO:0000313" key="2">
    <source>
        <dbReference type="Proteomes" id="UP000006237"/>
    </source>
</evidence>
<dbReference type="EMBL" id="ACHF01000017">
    <property type="protein sequence ID" value="EEI64010.1"/>
    <property type="molecule type" value="Genomic_DNA"/>
</dbReference>
<keyword evidence="2" id="KW-1185">Reference proteome</keyword>
<comment type="caution">
    <text evidence="1">The sequence shown here is derived from an EMBL/GenBank/DDBJ whole genome shotgun (WGS) entry which is preliminary data.</text>
</comment>
<name>A0ABP2DZT9_9CORY</name>